<evidence type="ECO:0000313" key="1">
    <source>
        <dbReference type="EMBL" id="QDV06671.1"/>
    </source>
</evidence>
<dbReference type="OrthoDB" id="292539at2"/>
<reference evidence="1 2" key="1">
    <citation type="submission" date="2019-02" db="EMBL/GenBank/DDBJ databases">
        <title>Deep-cultivation of Planctomycetes and their phenomic and genomic characterization uncovers novel biology.</title>
        <authorList>
            <person name="Wiegand S."/>
            <person name="Jogler M."/>
            <person name="Boedeker C."/>
            <person name="Pinto D."/>
            <person name="Vollmers J."/>
            <person name="Rivas-Marin E."/>
            <person name="Kohn T."/>
            <person name="Peeters S.H."/>
            <person name="Heuer A."/>
            <person name="Rast P."/>
            <person name="Oberbeckmann S."/>
            <person name="Bunk B."/>
            <person name="Jeske O."/>
            <person name="Meyerdierks A."/>
            <person name="Storesund J.E."/>
            <person name="Kallscheuer N."/>
            <person name="Luecker S."/>
            <person name="Lage O.M."/>
            <person name="Pohl T."/>
            <person name="Merkel B.J."/>
            <person name="Hornburger P."/>
            <person name="Mueller R.-W."/>
            <person name="Bruemmer F."/>
            <person name="Labrenz M."/>
            <person name="Spormann A.M."/>
            <person name="Op den Camp H."/>
            <person name="Overmann J."/>
            <person name="Amann R."/>
            <person name="Jetten M.S.M."/>
            <person name="Mascher T."/>
            <person name="Medema M.H."/>
            <person name="Devos D.P."/>
            <person name="Kaster A.-K."/>
            <person name="Ovreas L."/>
            <person name="Rohde M."/>
            <person name="Galperin M.Y."/>
            <person name="Jogler C."/>
        </authorList>
    </citation>
    <scope>NUCLEOTIDE SEQUENCE [LARGE SCALE GENOMIC DNA]</scope>
    <source>
        <strain evidence="1 2">Poly30</strain>
    </source>
</reference>
<gene>
    <name evidence="1" type="ORF">Poly30_21860</name>
</gene>
<dbReference type="SUPFAM" id="SSF69318">
    <property type="entry name" value="Integrin alpha N-terminal domain"/>
    <property type="match status" value="1"/>
</dbReference>
<dbReference type="RefSeq" id="WP_145197055.1">
    <property type="nucleotide sequence ID" value="NZ_CP036434.1"/>
</dbReference>
<proteinExistence type="predicted"/>
<sequence>MAPLDAEEKSTGDAYLDAWAAISRSMESGISWSGHEHNVAWLNACDGTFVEASAVAGFDQVEDGRVVCKTDWDRDGDMDLWLRSRNGVTLRYLENQSNPASFVEVTGLGRRTVLSIELVSGASGEDSSIIERVIPVPVTDGYLSAPTRRVTLALGPGESVAAIEGESVPASGRPVRRFDLAGGQVPELEESAVAVGSPGERGVLAESPLPMRTVLRSPLPLPPERLDALGVPHEREPAVPAARLLVVRSSECPTCRAVLPDALAELEKSEVPVQVIEFPVSMDLASVDPSRASTAAALCTILESVTGPAGSVELALPLSVLLDSTGAAHTIYQGDLDAGAVSQDATSFVLDPVKAAFRPAWGRPGRGSRWFHGAPRSFDSLRAALLSQGLDSDEHFFAAISARNR</sequence>
<dbReference type="AlphaFoldDB" id="A0A518ERF3"/>
<dbReference type="Proteomes" id="UP000320390">
    <property type="component" value="Chromosome"/>
</dbReference>
<protein>
    <recommendedName>
        <fullName evidence="3">Thioredoxin domain-containing protein</fullName>
    </recommendedName>
</protein>
<evidence type="ECO:0008006" key="3">
    <source>
        <dbReference type="Google" id="ProtNLM"/>
    </source>
</evidence>
<name>A0A518ERF3_9BACT</name>
<dbReference type="EMBL" id="CP036434">
    <property type="protein sequence ID" value="QDV06671.1"/>
    <property type="molecule type" value="Genomic_DNA"/>
</dbReference>
<organism evidence="1 2">
    <name type="scientific">Saltatorellus ferox</name>
    <dbReference type="NCBI Taxonomy" id="2528018"/>
    <lineage>
        <taxon>Bacteria</taxon>
        <taxon>Pseudomonadati</taxon>
        <taxon>Planctomycetota</taxon>
        <taxon>Planctomycetia</taxon>
        <taxon>Planctomycetia incertae sedis</taxon>
        <taxon>Saltatorellus</taxon>
    </lineage>
</organism>
<keyword evidence="2" id="KW-1185">Reference proteome</keyword>
<evidence type="ECO:0000313" key="2">
    <source>
        <dbReference type="Proteomes" id="UP000320390"/>
    </source>
</evidence>
<dbReference type="InterPro" id="IPR028994">
    <property type="entry name" value="Integrin_alpha_N"/>
</dbReference>
<accession>A0A518ERF3</accession>